<evidence type="ECO:0000313" key="1">
    <source>
        <dbReference type="EMBL" id="KAK7826103.1"/>
    </source>
</evidence>
<name>A0AAW0JHI0_QUESU</name>
<dbReference type="Pfam" id="PF03140">
    <property type="entry name" value="DUF247"/>
    <property type="match status" value="1"/>
</dbReference>
<dbReference type="EMBL" id="PKMF04000556">
    <property type="protein sequence ID" value="KAK7826103.1"/>
    <property type="molecule type" value="Genomic_DNA"/>
</dbReference>
<evidence type="ECO:0000313" key="2">
    <source>
        <dbReference type="Proteomes" id="UP000237347"/>
    </source>
</evidence>
<dbReference type="Gramene" id="rna-CFP56_18363">
    <property type="protein sequence ID" value="cds-POF17247.1"/>
    <property type="gene ID" value="gene-CFP56_18363"/>
</dbReference>
<organism evidence="1 2">
    <name type="scientific">Quercus suber</name>
    <name type="common">Cork oak</name>
    <dbReference type="NCBI Taxonomy" id="58331"/>
    <lineage>
        <taxon>Eukaryota</taxon>
        <taxon>Viridiplantae</taxon>
        <taxon>Streptophyta</taxon>
        <taxon>Embryophyta</taxon>
        <taxon>Tracheophyta</taxon>
        <taxon>Spermatophyta</taxon>
        <taxon>Magnoliopsida</taxon>
        <taxon>eudicotyledons</taxon>
        <taxon>Gunneridae</taxon>
        <taxon>Pentapetalae</taxon>
        <taxon>rosids</taxon>
        <taxon>fabids</taxon>
        <taxon>Fagales</taxon>
        <taxon>Fagaceae</taxon>
        <taxon>Quercus</taxon>
    </lineage>
</organism>
<reference evidence="1 2" key="1">
    <citation type="journal article" date="2018" name="Sci. Data">
        <title>The draft genome sequence of cork oak.</title>
        <authorList>
            <person name="Ramos A.M."/>
            <person name="Usie A."/>
            <person name="Barbosa P."/>
            <person name="Barros P.M."/>
            <person name="Capote T."/>
            <person name="Chaves I."/>
            <person name="Simoes F."/>
            <person name="Abreu I."/>
            <person name="Carrasquinho I."/>
            <person name="Faro C."/>
            <person name="Guimaraes J.B."/>
            <person name="Mendonca D."/>
            <person name="Nobrega F."/>
            <person name="Rodrigues L."/>
            <person name="Saibo N.J.M."/>
            <person name="Varela M.C."/>
            <person name="Egas C."/>
            <person name="Matos J."/>
            <person name="Miguel C.M."/>
            <person name="Oliveira M.M."/>
            <person name="Ricardo C.P."/>
            <person name="Goncalves S."/>
        </authorList>
    </citation>
    <scope>NUCLEOTIDE SEQUENCE [LARGE SCALE GENOMIC DNA]</scope>
    <source>
        <strain evidence="2">cv. HL8</strain>
    </source>
</reference>
<keyword evidence="2" id="KW-1185">Reference proteome</keyword>
<dbReference type="InterPro" id="IPR004158">
    <property type="entry name" value="DUF247_pln"/>
</dbReference>
<dbReference type="AlphaFoldDB" id="A0AAW0JHI0"/>
<gene>
    <name evidence="1" type="ORF">CFP56_032463</name>
</gene>
<comment type="caution">
    <text evidence="1">The sequence shown here is derived from an EMBL/GenBank/DDBJ whole genome shotgun (WGS) entry which is preliminary data.</text>
</comment>
<accession>A0AAW0JHI0</accession>
<sequence>MELRACYDEEAKKKIEDDKALAWLLLVDGYATLQYIYCAEKNKFKDLDIKPDCVAFTQQDLFLLENQLSYCLLKWLMNWNGNESTLEGRIKSYIDKQAILTLLED</sequence>
<dbReference type="Proteomes" id="UP000237347">
    <property type="component" value="Unassembled WGS sequence"/>
</dbReference>
<proteinExistence type="predicted"/>
<protein>
    <submittedName>
        <fullName evidence="1">Uncharacterized protein</fullName>
    </submittedName>
</protein>